<protein>
    <submittedName>
        <fullName evidence="2">Uncharacterized protein</fullName>
    </submittedName>
</protein>
<dbReference type="WBParaSite" id="jg11751">
    <property type="protein sequence ID" value="jg11751"/>
    <property type="gene ID" value="jg11751"/>
</dbReference>
<evidence type="ECO:0000313" key="2">
    <source>
        <dbReference type="WBParaSite" id="jg11751"/>
    </source>
</evidence>
<keyword evidence="1" id="KW-1185">Reference proteome</keyword>
<dbReference type="Proteomes" id="UP000887574">
    <property type="component" value="Unplaced"/>
</dbReference>
<organism evidence="1 2">
    <name type="scientific">Ditylenchus dipsaci</name>
    <dbReference type="NCBI Taxonomy" id="166011"/>
    <lineage>
        <taxon>Eukaryota</taxon>
        <taxon>Metazoa</taxon>
        <taxon>Ecdysozoa</taxon>
        <taxon>Nematoda</taxon>
        <taxon>Chromadorea</taxon>
        <taxon>Rhabditida</taxon>
        <taxon>Tylenchina</taxon>
        <taxon>Tylenchomorpha</taxon>
        <taxon>Sphaerularioidea</taxon>
        <taxon>Anguinidae</taxon>
        <taxon>Anguininae</taxon>
        <taxon>Ditylenchus</taxon>
    </lineage>
</organism>
<proteinExistence type="predicted"/>
<dbReference type="AlphaFoldDB" id="A0A915CR81"/>
<reference evidence="2" key="1">
    <citation type="submission" date="2022-11" db="UniProtKB">
        <authorList>
            <consortium name="WormBaseParasite"/>
        </authorList>
    </citation>
    <scope>IDENTIFICATION</scope>
</reference>
<sequence>MGRYQPSGCNVNVEQILGALCIYLNRNSSTAGKSKKRLQGGGRKLTYKDLDQQLAIWVREMRSKNAP</sequence>
<accession>A0A915CR81</accession>
<name>A0A915CR81_9BILA</name>
<evidence type="ECO:0000313" key="1">
    <source>
        <dbReference type="Proteomes" id="UP000887574"/>
    </source>
</evidence>